<reference evidence="1 2" key="1">
    <citation type="journal article" date="2021" name="BMC Genomics">
        <title>Datura genome reveals duplications of psychoactive alkaloid biosynthetic genes and high mutation rate following tissue culture.</title>
        <authorList>
            <person name="Rajewski A."/>
            <person name="Carter-House D."/>
            <person name="Stajich J."/>
            <person name="Litt A."/>
        </authorList>
    </citation>
    <scope>NUCLEOTIDE SEQUENCE [LARGE SCALE GENOMIC DNA]</scope>
    <source>
        <strain evidence="1">AR-01</strain>
    </source>
</reference>
<sequence length="181" mass="20380">MKQQIHEYGWTNQFVAILDEDLYDTPLVGSWGTHLDIAYACLWSHISNPIICKSFDKSRAPTFSSTRIDSPIYSSIPSASEVLYYQDNASLPPHVIPIEGWPSPTYIPIAHTPRFSVELTNPFVFANTFPALVRDPVQCKEVNLSITEEINFMSLPASLSNYIKHLISAKNHNRIAGVPFE</sequence>
<evidence type="ECO:0000313" key="1">
    <source>
        <dbReference type="EMBL" id="MCD7472631.1"/>
    </source>
</evidence>
<proteinExistence type="predicted"/>
<dbReference type="Proteomes" id="UP000823775">
    <property type="component" value="Unassembled WGS sequence"/>
</dbReference>
<organism evidence="1 2">
    <name type="scientific">Datura stramonium</name>
    <name type="common">Jimsonweed</name>
    <name type="synonym">Common thornapple</name>
    <dbReference type="NCBI Taxonomy" id="4076"/>
    <lineage>
        <taxon>Eukaryota</taxon>
        <taxon>Viridiplantae</taxon>
        <taxon>Streptophyta</taxon>
        <taxon>Embryophyta</taxon>
        <taxon>Tracheophyta</taxon>
        <taxon>Spermatophyta</taxon>
        <taxon>Magnoliopsida</taxon>
        <taxon>eudicotyledons</taxon>
        <taxon>Gunneridae</taxon>
        <taxon>Pentapetalae</taxon>
        <taxon>asterids</taxon>
        <taxon>lamiids</taxon>
        <taxon>Solanales</taxon>
        <taxon>Solanaceae</taxon>
        <taxon>Solanoideae</taxon>
        <taxon>Datureae</taxon>
        <taxon>Datura</taxon>
    </lineage>
</organism>
<dbReference type="EMBL" id="JACEIK010001850">
    <property type="protein sequence ID" value="MCD7472631.1"/>
    <property type="molecule type" value="Genomic_DNA"/>
</dbReference>
<comment type="caution">
    <text evidence="1">The sequence shown here is derived from an EMBL/GenBank/DDBJ whole genome shotgun (WGS) entry which is preliminary data.</text>
</comment>
<protein>
    <submittedName>
        <fullName evidence="1">Uncharacterized protein</fullName>
    </submittedName>
</protein>
<keyword evidence="2" id="KW-1185">Reference proteome</keyword>
<accession>A0ABS8TM54</accession>
<name>A0ABS8TM54_DATST</name>
<gene>
    <name evidence="1" type="ORF">HAX54_013926</name>
</gene>
<evidence type="ECO:0000313" key="2">
    <source>
        <dbReference type="Proteomes" id="UP000823775"/>
    </source>
</evidence>